<gene>
    <name evidence="1" type="ORF">K469DRAFT_550359</name>
</gene>
<name>A0A6A6ERE6_9PEZI</name>
<protein>
    <submittedName>
        <fullName evidence="1">Uncharacterized protein</fullName>
    </submittedName>
</protein>
<dbReference type="InterPro" id="IPR037460">
    <property type="entry name" value="SEST-like"/>
</dbReference>
<dbReference type="OrthoDB" id="21678at2759"/>
<sequence>MNYKLESPFARKTRIYQTGYVQFFDADTDQCDGAVFSIIGTGPRMTKERRLKLNRLTHEINYVLAYWIDLFNYRWTVPSTLLNAHTTPAHFVDIDPLYNGHRFCRQGVVEPHLSNRDTWIHHFSPFTGQQTMSIENATAVLERLERYYADDTPPGMAVAIPNWAIKTFHPTSPGMAATAGFMVNSKLNYRDRVQATTGRTIDVMVIGDDILYASQDPSSPIYQGIISPLKHIFWSDIRFYDYPPGPPGQPRPVSLQLNFLGSQSPDPHYVDSEPHECYSGLSIAELHQRFVESEDQELQRKFVIIQAGTIDMLAEVGPEEAALRLADFIYTIFDTDRAAVVVVGQIPMIDVRNRAPDWKPIQRRIIEFNARLSAMVNQLQTQGRRILKVHTTTTPEEHREQDYLLPNKQGYRRMAYDYAEAIVEANSRGWIEGGNEVASRANDNPLPTGPDEVGKVVCSQRKPDSKDVPDAERLKILLTRGFQDLEDFAYNFTCDNSQICQVASLENLFGIASNMW</sequence>
<dbReference type="GO" id="GO:0006629">
    <property type="term" value="P:lipid metabolic process"/>
    <property type="evidence" value="ECO:0007669"/>
    <property type="project" value="TreeGrafter"/>
</dbReference>
<dbReference type="PANTHER" id="PTHR37981:SF1">
    <property type="entry name" value="SGNH HYDROLASE-TYPE ESTERASE DOMAIN-CONTAINING PROTEIN"/>
    <property type="match status" value="1"/>
</dbReference>
<organism evidence="1 2">
    <name type="scientific">Zopfia rhizophila CBS 207.26</name>
    <dbReference type="NCBI Taxonomy" id="1314779"/>
    <lineage>
        <taxon>Eukaryota</taxon>
        <taxon>Fungi</taxon>
        <taxon>Dikarya</taxon>
        <taxon>Ascomycota</taxon>
        <taxon>Pezizomycotina</taxon>
        <taxon>Dothideomycetes</taxon>
        <taxon>Dothideomycetes incertae sedis</taxon>
        <taxon>Zopfiaceae</taxon>
        <taxon>Zopfia</taxon>
    </lineage>
</organism>
<dbReference type="AlphaFoldDB" id="A0A6A6ERE6"/>
<keyword evidence="2" id="KW-1185">Reference proteome</keyword>
<dbReference type="PANTHER" id="PTHR37981">
    <property type="entry name" value="LIPASE 2"/>
    <property type="match status" value="1"/>
</dbReference>
<dbReference type="EMBL" id="ML994613">
    <property type="protein sequence ID" value="KAF2193562.1"/>
    <property type="molecule type" value="Genomic_DNA"/>
</dbReference>
<dbReference type="InterPro" id="IPR036514">
    <property type="entry name" value="SGNH_hydro_sf"/>
</dbReference>
<evidence type="ECO:0000313" key="1">
    <source>
        <dbReference type="EMBL" id="KAF2193562.1"/>
    </source>
</evidence>
<dbReference type="Proteomes" id="UP000800200">
    <property type="component" value="Unassembled WGS sequence"/>
</dbReference>
<evidence type="ECO:0000313" key="2">
    <source>
        <dbReference type="Proteomes" id="UP000800200"/>
    </source>
</evidence>
<reference evidence="1" key="1">
    <citation type="journal article" date="2020" name="Stud. Mycol.">
        <title>101 Dothideomycetes genomes: a test case for predicting lifestyles and emergence of pathogens.</title>
        <authorList>
            <person name="Haridas S."/>
            <person name="Albert R."/>
            <person name="Binder M."/>
            <person name="Bloem J."/>
            <person name="Labutti K."/>
            <person name="Salamov A."/>
            <person name="Andreopoulos B."/>
            <person name="Baker S."/>
            <person name="Barry K."/>
            <person name="Bills G."/>
            <person name="Bluhm B."/>
            <person name="Cannon C."/>
            <person name="Castanera R."/>
            <person name="Culley D."/>
            <person name="Daum C."/>
            <person name="Ezra D."/>
            <person name="Gonzalez J."/>
            <person name="Henrissat B."/>
            <person name="Kuo A."/>
            <person name="Liang C."/>
            <person name="Lipzen A."/>
            <person name="Lutzoni F."/>
            <person name="Magnuson J."/>
            <person name="Mondo S."/>
            <person name="Nolan M."/>
            <person name="Ohm R."/>
            <person name="Pangilinan J."/>
            <person name="Park H.-J."/>
            <person name="Ramirez L."/>
            <person name="Alfaro M."/>
            <person name="Sun H."/>
            <person name="Tritt A."/>
            <person name="Yoshinaga Y."/>
            <person name="Zwiers L.-H."/>
            <person name="Turgeon B."/>
            <person name="Goodwin S."/>
            <person name="Spatafora J."/>
            <person name="Crous P."/>
            <person name="Grigoriev I."/>
        </authorList>
    </citation>
    <scope>NUCLEOTIDE SEQUENCE</scope>
    <source>
        <strain evidence="1">CBS 207.26</strain>
    </source>
</reference>
<dbReference type="GO" id="GO:0016788">
    <property type="term" value="F:hydrolase activity, acting on ester bonds"/>
    <property type="evidence" value="ECO:0007669"/>
    <property type="project" value="InterPro"/>
</dbReference>
<proteinExistence type="predicted"/>
<dbReference type="SUPFAM" id="SSF52266">
    <property type="entry name" value="SGNH hydrolase"/>
    <property type="match status" value="2"/>
</dbReference>
<accession>A0A6A6ERE6</accession>
<dbReference type="Gene3D" id="3.40.50.1110">
    <property type="entry name" value="SGNH hydrolase"/>
    <property type="match status" value="2"/>
</dbReference>